<keyword evidence="5 8" id="KW-1133">Transmembrane helix</keyword>
<evidence type="ECO:0000313" key="11">
    <source>
        <dbReference type="Proteomes" id="UP001317963"/>
    </source>
</evidence>
<evidence type="ECO:0000256" key="4">
    <source>
        <dbReference type="ARBA" id="ARBA00022692"/>
    </source>
</evidence>
<sequence>MVIPPAWNPAARAFFFLLCLVPFLALSNAVISDSLGPDPAEHLMHVTGEWVMRFMVLVLAATPLARWGWPRLARYRRMLGLYAWFYATLHLLVFAQVYIGWSGGILVEELAKRPYVLVGFLAWLILVPLGITSANSIRRKMGRNWRKLHKLTYAVAILGWLHLLWLSRSDVGDAVVYGVIFVLLFLYRLWNWQSKAVLHKAS</sequence>
<keyword evidence="6 8" id="KW-0408">Iron</keyword>
<keyword evidence="3 8" id="KW-0349">Heme</keyword>
<keyword evidence="8" id="KW-0479">Metal-binding</keyword>
<evidence type="ECO:0000256" key="3">
    <source>
        <dbReference type="ARBA" id="ARBA00022617"/>
    </source>
</evidence>
<evidence type="ECO:0000256" key="7">
    <source>
        <dbReference type="ARBA" id="ARBA00023136"/>
    </source>
</evidence>
<keyword evidence="8" id="KW-1003">Cell membrane</keyword>
<feature type="transmembrane region" description="Helical" evidence="8">
    <location>
        <begin position="151"/>
        <end position="168"/>
    </location>
</feature>
<name>A0ABY6Q8F3_9GAMM</name>
<dbReference type="InterPro" id="IPR013130">
    <property type="entry name" value="Fe3_Rdtase_TM_dom"/>
</dbReference>
<comment type="subcellular location">
    <subcellularLocation>
        <location evidence="8">Cell membrane</location>
        <topology evidence="8">Multi-pass membrane protein</topology>
    </subcellularLocation>
    <subcellularLocation>
        <location evidence="1">Membrane</location>
        <topology evidence="1">Multi-pass membrane protein</topology>
    </subcellularLocation>
</comment>
<comment type="subunit">
    <text evidence="8">Heterodimer of a catalytic subunit (MsrP) and a heme-binding subunit (MsrQ).</text>
</comment>
<keyword evidence="4 8" id="KW-0812">Transmembrane</keyword>
<evidence type="ECO:0000256" key="8">
    <source>
        <dbReference type="HAMAP-Rule" id="MF_01207"/>
    </source>
</evidence>
<dbReference type="Proteomes" id="UP001317963">
    <property type="component" value="Chromosome"/>
</dbReference>
<keyword evidence="2 8" id="KW-0813">Transport</keyword>
<dbReference type="EMBL" id="CP036501">
    <property type="protein sequence ID" value="UZP75572.1"/>
    <property type="molecule type" value="Genomic_DNA"/>
</dbReference>
<keyword evidence="7 8" id="KW-0472">Membrane</keyword>
<evidence type="ECO:0000313" key="10">
    <source>
        <dbReference type="EMBL" id="UZP75572.1"/>
    </source>
</evidence>
<keyword evidence="8" id="KW-0249">Electron transport</keyword>
<comment type="cofactor">
    <cofactor evidence="8">
        <name>FMN</name>
        <dbReference type="ChEBI" id="CHEBI:58210"/>
    </cofactor>
    <text evidence="8">Binds 1 FMN per subunit.</text>
</comment>
<keyword evidence="11" id="KW-1185">Reference proteome</keyword>
<protein>
    <recommendedName>
        <fullName evidence="8">Protein-methionine-sulfoxide reductase heme-binding subunit MsrQ</fullName>
    </recommendedName>
    <alternativeName>
        <fullName evidence="8">Flavocytochrome MsrQ</fullName>
    </alternativeName>
</protein>
<gene>
    <name evidence="8" type="primary">msrQ</name>
    <name evidence="10" type="ORF">E0F26_05830</name>
</gene>
<evidence type="ECO:0000256" key="6">
    <source>
        <dbReference type="ARBA" id="ARBA00023004"/>
    </source>
</evidence>
<feature type="transmembrane region" description="Helical" evidence="8">
    <location>
        <begin position="53"/>
        <end position="69"/>
    </location>
</feature>
<evidence type="ECO:0000256" key="5">
    <source>
        <dbReference type="ARBA" id="ARBA00022989"/>
    </source>
</evidence>
<dbReference type="Pfam" id="PF01794">
    <property type="entry name" value="Ferric_reduct"/>
    <property type="match status" value="1"/>
</dbReference>
<dbReference type="PANTHER" id="PTHR36964:SF1">
    <property type="entry name" value="PROTEIN-METHIONINE-SULFOXIDE REDUCTASE HEME-BINDING SUBUNIT MSRQ"/>
    <property type="match status" value="1"/>
</dbReference>
<comment type="function">
    <text evidence="8">Part of the MsrPQ system that repairs oxidized periplasmic proteins containing methionine sulfoxide residues (Met-O), using respiratory chain electrons. Thus protects these proteins from oxidative-stress damage caused by reactive species of oxygen and chlorine generated by the host defense mechanisms. MsrPQ is essential for the maintenance of envelope integrity under bleach stress, rescuing a wide series of structurally unrelated periplasmic proteins from methionine oxidation. MsrQ provides electrons for reduction to the reductase catalytic subunit MsrP, using the quinone pool of the respiratory chain.</text>
</comment>
<feature type="transmembrane region" description="Helical" evidence="8">
    <location>
        <begin position="113"/>
        <end position="131"/>
    </location>
</feature>
<accession>A0ABY6Q8F3</accession>
<keyword evidence="8" id="KW-0285">Flavoprotein</keyword>
<dbReference type="HAMAP" id="MF_01207">
    <property type="entry name" value="MsrQ"/>
    <property type="match status" value="1"/>
</dbReference>
<feature type="domain" description="Ferric oxidoreductase" evidence="9">
    <location>
        <begin position="48"/>
        <end position="159"/>
    </location>
</feature>
<dbReference type="PANTHER" id="PTHR36964">
    <property type="entry name" value="PROTEIN-METHIONINE-SULFOXIDE REDUCTASE HEME-BINDING SUBUNIT MSRQ"/>
    <property type="match status" value="1"/>
</dbReference>
<evidence type="ECO:0000256" key="1">
    <source>
        <dbReference type="ARBA" id="ARBA00004141"/>
    </source>
</evidence>
<feature type="transmembrane region" description="Helical" evidence="8">
    <location>
        <begin position="81"/>
        <end position="101"/>
    </location>
</feature>
<dbReference type="InterPro" id="IPR022837">
    <property type="entry name" value="MsrQ-like"/>
</dbReference>
<comment type="caution">
    <text evidence="8">Lacks conserved residue(s) required for the propagation of feature annotation.</text>
</comment>
<keyword evidence="8" id="KW-0288">FMN</keyword>
<evidence type="ECO:0000256" key="2">
    <source>
        <dbReference type="ARBA" id="ARBA00022448"/>
    </source>
</evidence>
<evidence type="ECO:0000259" key="9">
    <source>
        <dbReference type="Pfam" id="PF01794"/>
    </source>
</evidence>
<feature type="transmembrane region" description="Helical" evidence="8">
    <location>
        <begin position="174"/>
        <end position="190"/>
    </location>
</feature>
<comment type="similarity">
    <text evidence="8">Belongs to the MsrQ family.</text>
</comment>
<reference evidence="10 11" key="1">
    <citation type="submission" date="2019-02" db="EMBL/GenBank/DDBJ databases">
        <title>Halieaceae_genomes.</title>
        <authorList>
            <person name="Li S.-H."/>
        </authorList>
    </citation>
    <scope>NUCLEOTIDE SEQUENCE [LARGE SCALE GENOMIC DNA]</scope>
    <source>
        <strain evidence="10 11">JH123</strain>
    </source>
</reference>
<proteinExistence type="inferred from homology"/>
<comment type="cofactor">
    <cofactor evidence="8">
        <name>heme b</name>
        <dbReference type="ChEBI" id="CHEBI:60344"/>
    </cofactor>
    <text evidence="8">Binds 1 heme b (iron(II)-protoporphyrin IX) group per subunit.</text>
</comment>
<organism evidence="10 11">
    <name type="scientific">Candidatus Paraluminiphilus aquimaris</name>
    <dbReference type="NCBI Taxonomy" id="2518994"/>
    <lineage>
        <taxon>Bacteria</taxon>
        <taxon>Pseudomonadati</taxon>
        <taxon>Pseudomonadota</taxon>
        <taxon>Gammaproteobacteria</taxon>
        <taxon>Cellvibrionales</taxon>
        <taxon>Halieaceae</taxon>
        <taxon>Candidatus Paraluminiphilus</taxon>
    </lineage>
</organism>